<dbReference type="EMBL" id="JAGIOO010000001">
    <property type="protein sequence ID" value="MBP2472467.1"/>
    <property type="molecule type" value="Genomic_DNA"/>
</dbReference>
<dbReference type="RefSeq" id="WP_086787212.1">
    <property type="nucleotide sequence ID" value="NZ_JAGIOO010000001.1"/>
</dbReference>
<sequence length="321" mass="34983">MSLDRLRQVSTAAGLRPAGQPRRVTSHSNDTWAFDDDRLGPVVLRVSWRGDVSRLGREVAVAREVPIRYPEVLAHGEVDGLAYSVTRYIRGQALSELEPGQLREAIRQLAQALRVLHSWRPSAELTSVLLARRADPDRITGLLGADLNPLPLPRVLELVEHAATLPHTDPGLLREAASALTELAPAGRPLDDPGQAILHGDLQLGNLLWDGELVVLDLEWARFGPPLLDLQRLCAQADADVLAGHDTHPAVLRWLAEDYPEAFQAAPGELRLYGLAYAVRDLLVNPPGPSNLRRLVDGTWPAPGALPPGLHDLPAPRGVVR</sequence>
<gene>
    <name evidence="3" type="ORF">JOF53_001339</name>
</gene>
<evidence type="ECO:0000313" key="3">
    <source>
        <dbReference type="EMBL" id="MBP2472467.1"/>
    </source>
</evidence>
<keyword evidence="3" id="KW-0418">Kinase</keyword>
<evidence type="ECO:0000313" key="4">
    <source>
        <dbReference type="Proteomes" id="UP001519363"/>
    </source>
</evidence>
<dbReference type="Pfam" id="PF01636">
    <property type="entry name" value="APH"/>
    <property type="match status" value="1"/>
</dbReference>
<organism evidence="3 4">
    <name type="scientific">Crossiella equi</name>
    <dbReference type="NCBI Taxonomy" id="130796"/>
    <lineage>
        <taxon>Bacteria</taxon>
        <taxon>Bacillati</taxon>
        <taxon>Actinomycetota</taxon>
        <taxon>Actinomycetes</taxon>
        <taxon>Pseudonocardiales</taxon>
        <taxon>Pseudonocardiaceae</taxon>
        <taxon>Crossiella</taxon>
    </lineage>
</organism>
<dbReference type="GO" id="GO:0016301">
    <property type="term" value="F:kinase activity"/>
    <property type="evidence" value="ECO:0007669"/>
    <property type="project" value="UniProtKB-KW"/>
</dbReference>
<dbReference type="PANTHER" id="PTHR21310">
    <property type="entry name" value="AMINOGLYCOSIDE PHOSPHOTRANSFERASE-RELATED-RELATED"/>
    <property type="match status" value="1"/>
</dbReference>
<dbReference type="InterPro" id="IPR051678">
    <property type="entry name" value="AGP_Transferase"/>
</dbReference>
<dbReference type="InterPro" id="IPR011009">
    <property type="entry name" value="Kinase-like_dom_sf"/>
</dbReference>
<keyword evidence="3" id="KW-0808">Transferase</keyword>
<keyword evidence="4" id="KW-1185">Reference proteome</keyword>
<proteinExistence type="predicted"/>
<dbReference type="InterPro" id="IPR002575">
    <property type="entry name" value="Aminoglycoside_PTrfase"/>
</dbReference>
<dbReference type="Gene3D" id="3.90.1200.10">
    <property type="match status" value="1"/>
</dbReference>
<name>A0ABS5A870_9PSEU</name>
<protein>
    <submittedName>
        <fullName evidence="3">Aminoglycoside phosphotransferase (APT) family kinase protein</fullName>
    </submittedName>
</protein>
<dbReference type="SUPFAM" id="SSF56112">
    <property type="entry name" value="Protein kinase-like (PK-like)"/>
    <property type="match status" value="1"/>
</dbReference>
<comment type="caution">
    <text evidence="3">The sequence shown here is derived from an EMBL/GenBank/DDBJ whole genome shotgun (WGS) entry which is preliminary data.</text>
</comment>
<evidence type="ECO:0000256" key="1">
    <source>
        <dbReference type="SAM" id="MobiDB-lite"/>
    </source>
</evidence>
<accession>A0ABS5A870</accession>
<feature type="domain" description="Aminoglycoside phosphotransferase" evidence="2">
    <location>
        <begin position="27"/>
        <end position="236"/>
    </location>
</feature>
<reference evidence="3 4" key="1">
    <citation type="submission" date="2021-03" db="EMBL/GenBank/DDBJ databases">
        <title>Sequencing the genomes of 1000 actinobacteria strains.</title>
        <authorList>
            <person name="Klenk H.-P."/>
        </authorList>
    </citation>
    <scope>NUCLEOTIDE SEQUENCE [LARGE SCALE GENOMIC DNA]</scope>
    <source>
        <strain evidence="3 4">DSM 44580</strain>
    </source>
</reference>
<dbReference type="Proteomes" id="UP001519363">
    <property type="component" value="Unassembled WGS sequence"/>
</dbReference>
<evidence type="ECO:0000259" key="2">
    <source>
        <dbReference type="Pfam" id="PF01636"/>
    </source>
</evidence>
<feature type="region of interest" description="Disordered" evidence="1">
    <location>
        <begin position="1"/>
        <end position="29"/>
    </location>
</feature>